<name>A0A1G9I6P3_9BACT</name>
<evidence type="ECO:0000256" key="1">
    <source>
        <dbReference type="SAM" id="MobiDB-lite"/>
    </source>
</evidence>
<evidence type="ECO:0000313" key="5">
    <source>
        <dbReference type="Proteomes" id="UP000198901"/>
    </source>
</evidence>
<dbReference type="OrthoDB" id="905812at2"/>
<keyword evidence="4" id="KW-0675">Receptor</keyword>
<evidence type="ECO:0000256" key="2">
    <source>
        <dbReference type="SAM" id="SignalP"/>
    </source>
</evidence>
<feature type="signal peptide" evidence="2">
    <location>
        <begin position="1"/>
        <end position="19"/>
    </location>
</feature>
<feature type="region of interest" description="Disordered" evidence="1">
    <location>
        <begin position="796"/>
        <end position="817"/>
    </location>
</feature>
<evidence type="ECO:0000313" key="4">
    <source>
        <dbReference type="EMBL" id="SDL20898.1"/>
    </source>
</evidence>
<protein>
    <submittedName>
        <fullName evidence="4">Outer membrane receptor proteins, mostly Fe transport</fullName>
    </submittedName>
</protein>
<gene>
    <name evidence="4" type="ORF">SAMN04488090_0358</name>
</gene>
<feature type="chain" id="PRO_5011747369" evidence="2">
    <location>
        <begin position="20"/>
        <end position="817"/>
    </location>
</feature>
<feature type="domain" description="Outer membrane protein beta-barrel" evidence="3">
    <location>
        <begin position="429"/>
        <end position="757"/>
    </location>
</feature>
<dbReference type="PANTHER" id="PTHR40980">
    <property type="entry name" value="PLUG DOMAIN-CONTAINING PROTEIN"/>
    <property type="match status" value="1"/>
</dbReference>
<dbReference type="InterPro" id="IPR008969">
    <property type="entry name" value="CarboxyPept-like_regulatory"/>
</dbReference>
<feature type="compositionally biased region" description="Basic and acidic residues" evidence="1">
    <location>
        <begin position="801"/>
        <end position="817"/>
    </location>
</feature>
<dbReference type="SUPFAM" id="SSF56935">
    <property type="entry name" value="Porins"/>
    <property type="match status" value="1"/>
</dbReference>
<dbReference type="PANTHER" id="PTHR40980:SF4">
    <property type="entry name" value="TONB-DEPENDENT RECEPTOR-LIKE BETA-BARREL DOMAIN-CONTAINING PROTEIN"/>
    <property type="match status" value="1"/>
</dbReference>
<organism evidence="4 5">
    <name type="scientific">Siphonobacter aquaeclarae</name>
    <dbReference type="NCBI Taxonomy" id="563176"/>
    <lineage>
        <taxon>Bacteria</taxon>
        <taxon>Pseudomonadati</taxon>
        <taxon>Bacteroidota</taxon>
        <taxon>Cytophagia</taxon>
        <taxon>Cytophagales</taxon>
        <taxon>Cytophagaceae</taxon>
        <taxon>Siphonobacter</taxon>
    </lineage>
</organism>
<dbReference type="InterPro" id="IPR041700">
    <property type="entry name" value="OMP_b-brl_3"/>
</dbReference>
<dbReference type="AlphaFoldDB" id="A0A1G9I6P3"/>
<accession>A0A1G9I6P3</accession>
<dbReference type="STRING" id="563176.SAMN04488090_0358"/>
<keyword evidence="5" id="KW-1185">Reference proteome</keyword>
<proteinExistence type="predicted"/>
<dbReference type="RefSeq" id="WP_093196911.1">
    <property type="nucleotide sequence ID" value="NZ_FNGS01000001.1"/>
</dbReference>
<dbReference type="Proteomes" id="UP000198901">
    <property type="component" value="Unassembled WGS sequence"/>
</dbReference>
<dbReference type="Gene3D" id="2.60.40.1120">
    <property type="entry name" value="Carboxypeptidase-like, regulatory domain"/>
    <property type="match status" value="1"/>
</dbReference>
<keyword evidence="2" id="KW-0732">Signal</keyword>
<reference evidence="4 5" key="1">
    <citation type="submission" date="2016-10" db="EMBL/GenBank/DDBJ databases">
        <authorList>
            <person name="de Groot N.N."/>
        </authorList>
    </citation>
    <scope>NUCLEOTIDE SEQUENCE [LARGE SCALE GENOMIC DNA]</scope>
    <source>
        <strain evidence="4 5">DSM 21668</strain>
    </source>
</reference>
<evidence type="ECO:0000259" key="3">
    <source>
        <dbReference type="Pfam" id="PF14905"/>
    </source>
</evidence>
<dbReference type="SUPFAM" id="SSF49464">
    <property type="entry name" value="Carboxypeptidase regulatory domain-like"/>
    <property type="match status" value="1"/>
</dbReference>
<dbReference type="Pfam" id="PF14905">
    <property type="entry name" value="OMP_b-brl_3"/>
    <property type="match status" value="1"/>
</dbReference>
<dbReference type="Pfam" id="PF13620">
    <property type="entry name" value="CarboxypepD_reg"/>
    <property type="match status" value="1"/>
</dbReference>
<sequence length="817" mass="89555">MKTPLLLLLLSVASFGVNAQVSGRITTTTGAPVPFVPVVLLHSRDTTLADAGATDERGAYRLNAPKSGSYLLKISGLGYQPAYSSVFSLPASGAAHEMENIVLSEDTRQLAELVVRSAKPTIQQTPEGTIIRVANSVLARGNTVLGMLQQSPGITIDYRNNSLALNGKSGVAVMLNGKLLRLPPDQVVSFLNGMSANNLASIELLTTPGAGHDAEGTAGIINIVTQTHENQGTNASLTLTGGYGWGEKGNGTATVTHQNGRFSLFASYSFLRDRTYSSIGIDSRQDMPFFGGPLHVLVRNTTQARQTNHDAQVSADWRVSARSALRAQVSRNTSSRLSTDWNTARYYLVKDSVLYFNGEINGDNRWQSTTGSLDLNTRLRNGASFHAGADRIYFSSESPSEVRATFADDSGEPAGSGDSLLAPRQRGYARTGIQVNVGKVDYVQELSRRWKIDAGLKGTFTRNQSEAGIQSLLNGQWVNRTETTGELVMRERIGAAYVSAKSVLSPALTLIFGLRFEYAHTRMTDPQTQALLVDRKQGIFFPNLSLVVRMTDQSELSVSFSKRINRPTYQDLASFVRYSDPSAVYTGNPLLRSGITTNLRVAYSRPAYVLSLLLSQDDNPIARYQLSESPLRNLLYVGPQNLAWQKNITLQLTLPWKVSDWWTMSYDLSGGWRSFRADHTPAPVEKNYIGYSLNTTHTLTLPQKWAVEVSGWLASATYNGTIRVGAMGAVNAGVRKELKKGRIQLTVTDLLRTLHIDSYYGAVTQEAFSIRNHVGIDTESRVFPIVKLTWSRSFGSTGLTKRQDDSPKEERSRLTNP</sequence>
<dbReference type="EMBL" id="FNGS01000001">
    <property type="protein sequence ID" value="SDL20898.1"/>
    <property type="molecule type" value="Genomic_DNA"/>
</dbReference>